<dbReference type="InterPro" id="IPR029753">
    <property type="entry name" value="D-isomer_DH_CS"/>
</dbReference>
<keyword evidence="2 4" id="KW-0560">Oxidoreductase</keyword>
<dbReference type="SUPFAM" id="SSF52283">
    <property type="entry name" value="Formate/glycerate dehydrogenase catalytic domain-like"/>
    <property type="match status" value="1"/>
</dbReference>
<reference evidence="7 8" key="1">
    <citation type="submission" date="2019-02" db="EMBL/GenBank/DDBJ databases">
        <title>Genomic Encyclopedia of Type Strains, Phase IV (KMG-IV): sequencing the most valuable type-strain genomes for metagenomic binning, comparative biology and taxonomic classification.</title>
        <authorList>
            <person name="Goeker M."/>
        </authorList>
    </citation>
    <scope>NUCLEOTIDE SEQUENCE [LARGE SCALE GENOMIC DNA]</scope>
    <source>
        <strain evidence="7 8">K24</strain>
    </source>
</reference>
<evidence type="ECO:0000256" key="1">
    <source>
        <dbReference type="ARBA" id="ARBA00005854"/>
    </source>
</evidence>
<proteinExistence type="inferred from homology"/>
<dbReference type="PROSITE" id="PS00671">
    <property type="entry name" value="D_2_HYDROXYACID_DH_3"/>
    <property type="match status" value="1"/>
</dbReference>
<sequence length="320" mass="34793">MKRLAILDDYLRLALRSADWSVLEGQCRIDVIDRKLAVPDEAAEVLEPYHILCHLRERTPMPRALLERLPNLEFMTVTGKAHRTLDLRAATERGVVVSHVSSAVQGSNATPELAWGLILATARHIAYEDRGVREGAWQRTAGMLLDGKTLGLLGLGRVGQRMAAIGQAFGMRVVAWSPNLTDEAAAAFQVRRVDKDELFAQSDVLSIHVVLSERSRHLVGGRELALMKRDALLINTARGPIVDEAALVEALAQGRLGGAGLDVFETEPLPAGHPLTRLDNVVLTPHLGYATRETIAGFYQASVAGVRAYLAGAPVGVREE</sequence>
<dbReference type="EMBL" id="SGXC01000003">
    <property type="protein sequence ID" value="RZS78342.1"/>
    <property type="molecule type" value="Genomic_DNA"/>
</dbReference>
<accession>A0A4Q7N8B9</accession>
<comment type="similarity">
    <text evidence="1 4">Belongs to the D-isomer specific 2-hydroxyacid dehydrogenase family.</text>
</comment>
<dbReference type="InterPro" id="IPR006140">
    <property type="entry name" value="D-isomer_DH_NAD-bd"/>
</dbReference>
<comment type="caution">
    <text evidence="7">The sequence shown here is derived from an EMBL/GenBank/DDBJ whole genome shotgun (WGS) entry which is preliminary data.</text>
</comment>
<evidence type="ECO:0000256" key="2">
    <source>
        <dbReference type="ARBA" id="ARBA00023002"/>
    </source>
</evidence>
<dbReference type="PANTHER" id="PTHR42789:SF1">
    <property type="entry name" value="D-ISOMER SPECIFIC 2-HYDROXYACID DEHYDROGENASE FAMILY PROTEIN (AFU_ORTHOLOGUE AFUA_6G10090)"/>
    <property type="match status" value="1"/>
</dbReference>
<dbReference type="GO" id="GO:0051287">
    <property type="term" value="F:NAD binding"/>
    <property type="evidence" value="ECO:0007669"/>
    <property type="project" value="InterPro"/>
</dbReference>
<organism evidence="7 8">
    <name type="scientific">Pigmentiphaga kullae</name>
    <dbReference type="NCBI Taxonomy" id="151784"/>
    <lineage>
        <taxon>Bacteria</taxon>
        <taxon>Pseudomonadati</taxon>
        <taxon>Pseudomonadota</taxon>
        <taxon>Betaproteobacteria</taxon>
        <taxon>Burkholderiales</taxon>
        <taxon>Alcaligenaceae</taxon>
        <taxon>Pigmentiphaga</taxon>
    </lineage>
</organism>
<dbReference type="SUPFAM" id="SSF51735">
    <property type="entry name" value="NAD(P)-binding Rossmann-fold domains"/>
    <property type="match status" value="1"/>
</dbReference>
<evidence type="ECO:0000259" key="5">
    <source>
        <dbReference type="Pfam" id="PF00389"/>
    </source>
</evidence>
<dbReference type="PANTHER" id="PTHR42789">
    <property type="entry name" value="D-ISOMER SPECIFIC 2-HYDROXYACID DEHYDROGENASE FAMILY PROTEIN (AFU_ORTHOLOGUE AFUA_6G10090)"/>
    <property type="match status" value="1"/>
</dbReference>
<feature type="domain" description="D-isomer specific 2-hydroxyacid dehydrogenase NAD-binding" evidence="6">
    <location>
        <begin position="116"/>
        <end position="288"/>
    </location>
</feature>
<evidence type="ECO:0000256" key="3">
    <source>
        <dbReference type="ARBA" id="ARBA00023027"/>
    </source>
</evidence>
<dbReference type="FunFam" id="3.40.50.720:FF:000203">
    <property type="entry name" value="D-3-phosphoglycerate dehydrogenase (SerA)"/>
    <property type="match status" value="1"/>
</dbReference>
<dbReference type="InterPro" id="IPR036291">
    <property type="entry name" value="NAD(P)-bd_dom_sf"/>
</dbReference>
<keyword evidence="3" id="KW-0520">NAD</keyword>
<protein>
    <submittedName>
        <fullName evidence="7">D-3-phosphoglycerate dehydrogenase</fullName>
    </submittedName>
</protein>
<evidence type="ECO:0000313" key="7">
    <source>
        <dbReference type="EMBL" id="RZS78342.1"/>
    </source>
</evidence>
<dbReference type="Proteomes" id="UP000292445">
    <property type="component" value="Unassembled WGS sequence"/>
</dbReference>
<evidence type="ECO:0000313" key="8">
    <source>
        <dbReference type="Proteomes" id="UP000292445"/>
    </source>
</evidence>
<dbReference type="AlphaFoldDB" id="A0A4Q7N8B9"/>
<dbReference type="GO" id="GO:0016616">
    <property type="term" value="F:oxidoreductase activity, acting on the CH-OH group of donors, NAD or NADP as acceptor"/>
    <property type="evidence" value="ECO:0007669"/>
    <property type="project" value="InterPro"/>
</dbReference>
<dbReference type="Pfam" id="PF00389">
    <property type="entry name" value="2-Hacid_dh"/>
    <property type="match status" value="1"/>
</dbReference>
<feature type="domain" description="D-isomer specific 2-hydroxyacid dehydrogenase catalytic" evidence="5">
    <location>
        <begin position="18"/>
        <end position="314"/>
    </location>
</feature>
<dbReference type="Pfam" id="PF02826">
    <property type="entry name" value="2-Hacid_dh_C"/>
    <property type="match status" value="1"/>
</dbReference>
<evidence type="ECO:0000259" key="6">
    <source>
        <dbReference type="Pfam" id="PF02826"/>
    </source>
</evidence>
<gene>
    <name evidence="7" type="ORF">EV675_4987</name>
</gene>
<dbReference type="Gene3D" id="3.40.50.720">
    <property type="entry name" value="NAD(P)-binding Rossmann-like Domain"/>
    <property type="match status" value="2"/>
</dbReference>
<name>A0A4Q7N8B9_9BURK</name>
<dbReference type="CDD" id="cd12169">
    <property type="entry name" value="PGDH_like_1"/>
    <property type="match status" value="1"/>
</dbReference>
<dbReference type="RefSeq" id="WP_130361043.1">
    <property type="nucleotide sequence ID" value="NZ_SGXC01000003.1"/>
</dbReference>
<dbReference type="OrthoDB" id="9805416at2"/>
<evidence type="ECO:0000256" key="4">
    <source>
        <dbReference type="RuleBase" id="RU003719"/>
    </source>
</evidence>
<keyword evidence="8" id="KW-1185">Reference proteome</keyword>
<dbReference type="InterPro" id="IPR050857">
    <property type="entry name" value="D-2-hydroxyacid_DH"/>
</dbReference>
<dbReference type="InterPro" id="IPR006139">
    <property type="entry name" value="D-isomer_2_OHA_DH_cat_dom"/>
</dbReference>